<sequence length="329" mass="37876">MKKYRLHEIEALLELFSTEPFIFRPAELYKIDGDLKEKLSKYNIYLVARRPRISIQPDSLRLNFNEQTVEGVFSINLGLEIREQAFIYQNMFDAPITALGELDYPYDHLRMILGDSFPVQIRVHDVIRGTGSEIRPYSDLYIEYIGQSFGDDGNSNALNRLIGKTGKQGHGSLQKVLSDINAENPESEVHILLYSFEFYKKVTFGGAGPEPLIPFEDAPERFYQFFDAEVARKNRIDLVEAVLIRYFQPKYNDIYKKTFPKATHEILNTLFELDITGLSTSISTEEHYSRIYSEKVGPSCQHVAMYPILKEMERASFLDLACPMPEIIA</sequence>
<organism evidence="1 2">
    <name type="scientific">Marinobacter xestospongiae</name>
    <dbReference type="NCBI Taxonomy" id="994319"/>
    <lineage>
        <taxon>Bacteria</taxon>
        <taxon>Pseudomonadati</taxon>
        <taxon>Pseudomonadota</taxon>
        <taxon>Gammaproteobacteria</taxon>
        <taxon>Pseudomonadales</taxon>
        <taxon>Marinobacteraceae</taxon>
        <taxon>Marinobacter</taxon>
    </lineage>
</organism>
<evidence type="ECO:0008006" key="3">
    <source>
        <dbReference type="Google" id="ProtNLM"/>
    </source>
</evidence>
<accession>A0ABU3W0Z6</accession>
<dbReference type="EMBL" id="JAWIIJ010000011">
    <property type="protein sequence ID" value="MDV2080184.1"/>
    <property type="molecule type" value="Genomic_DNA"/>
</dbReference>
<dbReference type="RefSeq" id="WP_316974619.1">
    <property type="nucleotide sequence ID" value="NZ_JAWIIJ010000011.1"/>
</dbReference>
<name>A0ABU3W0Z6_9GAMM</name>
<protein>
    <recommendedName>
        <fullName evidence="3">PD-(D/E)XK family member</fullName>
    </recommendedName>
</protein>
<evidence type="ECO:0000313" key="1">
    <source>
        <dbReference type="EMBL" id="MDV2080184.1"/>
    </source>
</evidence>
<evidence type="ECO:0000313" key="2">
    <source>
        <dbReference type="Proteomes" id="UP001269819"/>
    </source>
</evidence>
<dbReference type="Proteomes" id="UP001269819">
    <property type="component" value="Unassembled WGS sequence"/>
</dbReference>
<comment type="caution">
    <text evidence="1">The sequence shown here is derived from an EMBL/GenBank/DDBJ whole genome shotgun (WGS) entry which is preliminary data.</text>
</comment>
<keyword evidence="2" id="KW-1185">Reference proteome</keyword>
<proteinExistence type="predicted"/>
<gene>
    <name evidence="1" type="ORF">RYS15_15970</name>
</gene>
<reference evidence="1 2" key="1">
    <citation type="submission" date="2023-10" db="EMBL/GenBank/DDBJ databases">
        <title>Characteristics and mechanism of a salt-tolerant marine origin heterotrophic nitrifying- aerobic denitrifying bacteria Marinobacter xestospongiae HN1.</title>
        <authorList>
            <person name="Qi R."/>
        </authorList>
    </citation>
    <scope>NUCLEOTIDE SEQUENCE [LARGE SCALE GENOMIC DNA]</scope>
    <source>
        <strain evidence="1 2">HN1</strain>
    </source>
</reference>